<evidence type="ECO:0000313" key="1">
    <source>
        <dbReference type="EMBL" id="KAJ7403920.1"/>
    </source>
</evidence>
<sequence length="117" mass="13610">MSDATRLQIVMARSGLPVQAKLESGSEKTGVSAYLGREEKWSLMTDWLLIRKIESLRLEKTFKIIKSKMGQMDQKLQEQSYHMPKYRDEILINTTPTDKFLKVKHDDYSFLPTCPKI</sequence>
<protein>
    <submittedName>
        <fullName evidence="1">Uncharacterized protein</fullName>
    </submittedName>
</protein>
<reference evidence="1" key="1">
    <citation type="submission" date="2019-10" db="EMBL/GenBank/DDBJ databases">
        <authorList>
            <person name="Soares A.E.R."/>
            <person name="Aleixo A."/>
            <person name="Schneider P."/>
            <person name="Miyaki C.Y."/>
            <person name="Schneider M.P."/>
            <person name="Mello C."/>
            <person name="Vasconcelos A.T.R."/>
        </authorList>
    </citation>
    <scope>NUCLEOTIDE SEQUENCE</scope>
    <source>
        <tissue evidence="1">Muscle</tissue>
    </source>
</reference>
<organism evidence="1 2">
    <name type="scientific">Willisornis vidua</name>
    <name type="common">Xingu scale-backed antbird</name>
    <dbReference type="NCBI Taxonomy" id="1566151"/>
    <lineage>
        <taxon>Eukaryota</taxon>
        <taxon>Metazoa</taxon>
        <taxon>Chordata</taxon>
        <taxon>Craniata</taxon>
        <taxon>Vertebrata</taxon>
        <taxon>Euteleostomi</taxon>
        <taxon>Archelosauria</taxon>
        <taxon>Archosauria</taxon>
        <taxon>Dinosauria</taxon>
        <taxon>Saurischia</taxon>
        <taxon>Theropoda</taxon>
        <taxon>Coelurosauria</taxon>
        <taxon>Aves</taxon>
        <taxon>Neognathae</taxon>
        <taxon>Neoaves</taxon>
        <taxon>Telluraves</taxon>
        <taxon>Australaves</taxon>
        <taxon>Passeriformes</taxon>
        <taxon>Thamnophilidae</taxon>
        <taxon>Willisornis</taxon>
    </lineage>
</organism>
<dbReference type="EMBL" id="WHWB01034796">
    <property type="protein sequence ID" value="KAJ7403920.1"/>
    <property type="molecule type" value="Genomic_DNA"/>
</dbReference>
<gene>
    <name evidence="1" type="ORF">WISP_148755</name>
</gene>
<keyword evidence="2" id="KW-1185">Reference proteome</keyword>
<evidence type="ECO:0000313" key="2">
    <source>
        <dbReference type="Proteomes" id="UP001145742"/>
    </source>
</evidence>
<accession>A0ABQ9CQL4</accession>
<dbReference type="Proteomes" id="UP001145742">
    <property type="component" value="Unassembled WGS sequence"/>
</dbReference>
<proteinExistence type="predicted"/>
<name>A0ABQ9CQL4_9PASS</name>
<comment type="caution">
    <text evidence="1">The sequence shown here is derived from an EMBL/GenBank/DDBJ whole genome shotgun (WGS) entry which is preliminary data.</text>
</comment>